<dbReference type="InterPro" id="IPR011545">
    <property type="entry name" value="DEAD/DEAH_box_helicase_dom"/>
</dbReference>
<dbReference type="PANTHER" id="PTHR18934">
    <property type="entry name" value="ATP-DEPENDENT RNA HELICASE"/>
    <property type="match status" value="1"/>
</dbReference>
<dbReference type="GO" id="GO:0044423">
    <property type="term" value="C:virion component"/>
    <property type="evidence" value="ECO:0007669"/>
    <property type="project" value="UniProtKB-KW"/>
</dbReference>
<dbReference type="KEGG" id="vg:24528107"/>
<dbReference type="InterPro" id="IPR027417">
    <property type="entry name" value="P-loop_NTPase"/>
</dbReference>
<evidence type="ECO:0000256" key="12">
    <source>
        <dbReference type="ARBA" id="ARBA00025677"/>
    </source>
</evidence>
<feature type="domain" description="Helicase ATP-binding" evidence="16">
    <location>
        <begin position="172"/>
        <end position="347"/>
    </location>
</feature>
<evidence type="ECO:0000259" key="17">
    <source>
        <dbReference type="PROSITE" id="PS51194"/>
    </source>
</evidence>
<comment type="catalytic activity">
    <reaction evidence="15">
        <text>ATP + H2O = ADP + phosphate + H(+)</text>
        <dbReference type="Rhea" id="RHEA:13065"/>
        <dbReference type="ChEBI" id="CHEBI:15377"/>
        <dbReference type="ChEBI" id="CHEBI:15378"/>
        <dbReference type="ChEBI" id="CHEBI:30616"/>
        <dbReference type="ChEBI" id="CHEBI:43474"/>
        <dbReference type="ChEBI" id="CHEBI:456216"/>
        <dbReference type="EC" id="3.6.4.13"/>
    </reaction>
</comment>
<dbReference type="OrthoDB" id="892at10239"/>
<dbReference type="Pfam" id="PF00271">
    <property type="entry name" value="Helicase_C"/>
    <property type="match status" value="1"/>
</dbReference>
<dbReference type="RefSeq" id="YP_009143385.1">
    <property type="nucleotide sequence ID" value="NC_027213.1"/>
</dbReference>
<evidence type="ECO:0000256" key="6">
    <source>
        <dbReference type="ARBA" id="ARBA00022741"/>
    </source>
</evidence>
<evidence type="ECO:0000256" key="2">
    <source>
        <dbReference type="ARBA" id="ARBA00008792"/>
    </source>
</evidence>
<dbReference type="SUPFAM" id="SSF52540">
    <property type="entry name" value="P-loop containing nucleoside triphosphate hydrolases"/>
    <property type="match status" value="1"/>
</dbReference>
<evidence type="ECO:0000256" key="13">
    <source>
        <dbReference type="ARBA" id="ARBA00030963"/>
    </source>
</evidence>
<dbReference type="SMART" id="SM00490">
    <property type="entry name" value="HELICc"/>
    <property type="match status" value="1"/>
</dbReference>
<dbReference type="Pfam" id="PF00270">
    <property type="entry name" value="DEAD"/>
    <property type="match status" value="1"/>
</dbReference>
<evidence type="ECO:0000256" key="7">
    <source>
        <dbReference type="ARBA" id="ARBA00022801"/>
    </source>
</evidence>
<comment type="subunit">
    <text evidence="3">Monomer.</text>
</comment>
<keyword evidence="19" id="KW-1185">Reference proteome</keyword>
<dbReference type="GO" id="GO:0017111">
    <property type="term" value="F:ribonucleoside triphosphate phosphatase activity"/>
    <property type="evidence" value="ECO:0007669"/>
    <property type="project" value="InterPro"/>
</dbReference>
<dbReference type="Gene3D" id="3.40.50.300">
    <property type="entry name" value="P-loop containing nucleotide triphosphate hydrolases"/>
    <property type="match status" value="2"/>
</dbReference>
<evidence type="ECO:0000256" key="10">
    <source>
        <dbReference type="ARBA" id="ARBA00022844"/>
    </source>
</evidence>
<feature type="domain" description="Helicase C-terminal" evidence="17">
    <location>
        <begin position="383"/>
        <end position="535"/>
    </location>
</feature>
<evidence type="ECO:0000256" key="9">
    <source>
        <dbReference type="ARBA" id="ARBA00022840"/>
    </source>
</evidence>
<evidence type="ECO:0000256" key="15">
    <source>
        <dbReference type="ARBA" id="ARBA00047984"/>
    </source>
</evidence>
<keyword evidence="6" id="KW-0547">Nucleotide-binding</keyword>
<dbReference type="PROSITE" id="PS00690">
    <property type="entry name" value="DEAH_ATP_HELICASE"/>
    <property type="match status" value="1"/>
</dbReference>
<dbReference type="InterPro" id="IPR014001">
    <property type="entry name" value="Helicase_ATP-bd"/>
</dbReference>
<accession>A0A0G3G4D0</accession>
<dbReference type="PROSITE" id="PS51192">
    <property type="entry name" value="HELICASE_ATP_BIND_1"/>
    <property type="match status" value="1"/>
</dbReference>
<comment type="subcellular location">
    <subcellularLocation>
        <location evidence="1">Virion</location>
    </subcellularLocation>
</comment>
<dbReference type="GO" id="GO:0003723">
    <property type="term" value="F:RNA binding"/>
    <property type="evidence" value="ECO:0007669"/>
    <property type="project" value="TreeGrafter"/>
</dbReference>
<dbReference type="GO" id="GO:0003724">
    <property type="term" value="F:RNA helicase activity"/>
    <property type="evidence" value="ECO:0007669"/>
    <property type="project" value="UniProtKB-EC"/>
</dbReference>
<protein>
    <recommendedName>
        <fullName evidence="5">RNA helicase NPH-II</fullName>
        <ecNumber evidence="4">3.6.4.13</ecNumber>
    </recommendedName>
    <alternativeName>
        <fullName evidence="14">Nucleoside triphosphatase II</fullName>
    </alternativeName>
    <alternativeName>
        <fullName evidence="13">Nucleoside triphosphate phosphohydrolase II</fullName>
    </alternativeName>
</protein>
<reference evidence="18 19" key="1">
    <citation type="journal article" date="2015" name="J. Gen. Virol.">
        <title>Genome sequence and comparative virulence of raccoonpox virus: the first North American poxvirus sequence.</title>
        <authorList>
            <person name="Fleischauer C."/>
            <person name="Upton C."/>
            <person name="Victoria J."/>
            <person name="Jones G.J."/>
            <person name="Roper R.L."/>
        </authorList>
    </citation>
    <scope>NUCLEOTIDE SEQUENCE [LARGE SCALE GENOMIC DNA]</scope>
    <source>
        <strain evidence="18 19">Herman</strain>
    </source>
</reference>
<evidence type="ECO:0000313" key="18">
    <source>
        <dbReference type="EMBL" id="AKJ93706.1"/>
    </source>
</evidence>
<organism evidence="18 19">
    <name type="scientific">Raccoon poxvirus</name>
    <name type="common">RCN</name>
    <dbReference type="NCBI Taxonomy" id="10256"/>
    <lineage>
        <taxon>Viruses</taxon>
        <taxon>Varidnaviria</taxon>
        <taxon>Bamfordvirae</taxon>
        <taxon>Nucleocytoviricota</taxon>
        <taxon>Pokkesviricetes</taxon>
        <taxon>Chitovirales</taxon>
        <taxon>Poxviridae</taxon>
        <taxon>Chordopoxvirinae</taxon>
        <taxon>Orthopoxvirus</taxon>
        <taxon>Orthopoxvirus raccoonpox</taxon>
    </lineage>
</organism>
<dbReference type="GeneID" id="24528107"/>
<evidence type="ECO:0000256" key="4">
    <source>
        <dbReference type="ARBA" id="ARBA00012552"/>
    </source>
</evidence>
<evidence type="ECO:0000256" key="14">
    <source>
        <dbReference type="ARBA" id="ARBA00031914"/>
    </source>
</evidence>
<dbReference type="EC" id="3.6.4.13" evidence="4"/>
<dbReference type="PANTHER" id="PTHR18934:SF99">
    <property type="entry name" value="ATP-DEPENDENT RNA HELICASE DHX37-RELATED"/>
    <property type="match status" value="1"/>
</dbReference>
<evidence type="ECO:0000256" key="1">
    <source>
        <dbReference type="ARBA" id="ARBA00004328"/>
    </source>
</evidence>
<dbReference type="SMART" id="SM00487">
    <property type="entry name" value="DEXDc"/>
    <property type="match status" value="1"/>
</dbReference>
<dbReference type="Pfam" id="PF12011">
    <property type="entry name" value="NPH-II"/>
    <property type="match status" value="1"/>
</dbReference>
<dbReference type="PROSITE" id="PS51194">
    <property type="entry name" value="HELICASE_CTER"/>
    <property type="match status" value="1"/>
</dbReference>
<gene>
    <name evidence="18" type="ORF">RCNV-Herman-073</name>
</gene>
<dbReference type="InterPro" id="IPR001650">
    <property type="entry name" value="Helicase_C-like"/>
</dbReference>
<comment type="similarity">
    <text evidence="2">Belongs to the DEAD box helicase family. DEAH subfamily.</text>
</comment>
<proteinExistence type="inferred from homology"/>
<comment type="function">
    <text evidence="12">NTP-dependent helicase that catalyzes unidirectional unwinding of 3'tailed duplex RNAs and plays an important role during transcription of early mRNAs, presumably by preventing R-loop formation behind the elongating RNA polymerase. Might also play a role in the export of newly synthesized mRNA chains out of the core into the cytoplasm. Required for replication and propagation of viral particles.</text>
</comment>
<evidence type="ECO:0000256" key="3">
    <source>
        <dbReference type="ARBA" id="ARBA00011245"/>
    </source>
</evidence>
<keyword evidence="11" id="KW-0804">Transcription</keyword>
<keyword evidence="7" id="KW-0378">Hydrolase</keyword>
<dbReference type="InterPro" id="IPR021892">
    <property type="entry name" value="NPH-II"/>
</dbReference>
<dbReference type="InterPro" id="IPR002464">
    <property type="entry name" value="DNA/RNA_helicase_DEAH_CS"/>
</dbReference>
<sequence>MEKNLPDIFFFPNCVNIFSYKYTQDEFSNMPEKERECFSFAVFPVIKHRWNNAHVIKHRGVYKVSTEARGEKVDPPLIGKPEHVNLTSKQYVSNGHTISFECYSFIKCTTNVEISSLDDYVLRGLLEAGNSINIFTNAVGKRVDTIGVLGNTYPFSKIPLASLTPKSQREIFTAWISHRPVVLTGGTGVGKTSQVPKLLLWFNYLFGGFSTLDKITDFHERPVILSLPRIALVRLHSNTILRSLGFTSLDGSPVSLRYGSIPEEFINKNPKKYGIIFSTHKLALTKLFSYGTLIIDEVHEHDQIGDIIIAVARKHLSKIDSMFLMTATLEDDRERLKVFLPNPVFIHIPGDTLFKINEVFIHNKISPSSRVAYIEEEKRNLVTAIQMYTPPNGSSGIIFVATVSQCHEYKEYLEKRIPYYIYIIHGKILDIDDILEKVYSSPDVSIIISTPYLESSVTIRNVTHIYDTGRVFVPAPFGGSQKFISRSMRDQRKGRVGRVSPGTYIYFYDLSYMQSIQRIDSEFLHNYILYANKFNLTLPEDLFIIPTNLDVLWRTKEYIESFDISTETWNRLLSNYYMKMIEYAKLYVLGPDLAEELDNFERTGELTNTVKEAILSLNLRVKILNTKHKDENTCIHFCKILFGVYSGTRAIIYYHRCLNGYMNMISDSIFVPVDIIKL</sequence>
<dbReference type="Proteomes" id="UP000101745">
    <property type="component" value="Segment"/>
</dbReference>
<organismHost>
    <name type="scientific">Procyon lotor</name>
    <name type="common">Raccoon</name>
    <dbReference type="NCBI Taxonomy" id="9654"/>
</organismHost>
<keyword evidence="9" id="KW-0067">ATP-binding</keyword>
<name>A0A0G3G4D0_RACVI</name>
<keyword evidence="8 18" id="KW-0347">Helicase</keyword>
<evidence type="ECO:0000259" key="16">
    <source>
        <dbReference type="PROSITE" id="PS51192"/>
    </source>
</evidence>
<evidence type="ECO:0000256" key="11">
    <source>
        <dbReference type="ARBA" id="ARBA00023163"/>
    </source>
</evidence>
<evidence type="ECO:0000256" key="8">
    <source>
        <dbReference type="ARBA" id="ARBA00022806"/>
    </source>
</evidence>
<evidence type="ECO:0000256" key="5">
    <source>
        <dbReference type="ARBA" id="ARBA00017851"/>
    </source>
</evidence>
<evidence type="ECO:0000313" key="19">
    <source>
        <dbReference type="Proteomes" id="UP000101745"/>
    </source>
</evidence>
<dbReference type="GO" id="GO:0005524">
    <property type="term" value="F:ATP binding"/>
    <property type="evidence" value="ECO:0007669"/>
    <property type="project" value="UniProtKB-KW"/>
</dbReference>
<keyword evidence="10" id="KW-0946">Virion</keyword>
<dbReference type="EMBL" id="KP143769">
    <property type="protein sequence ID" value="AKJ93706.1"/>
    <property type="molecule type" value="Genomic_DNA"/>
</dbReference>